<evidence type="ECO:0000256" key="2">
    <source>
        <dbReference type="ARBA" id="ARBA00023002"/>
    </source>
</evidence>
<dbReference type="SMART" id="SM00822">
    <property type="entry name" value="PKS_KR"/>
    <property type="match status" value="1"/>
</dbReference>
<organism evidence="4 5">
    <name type="scientific">Nocardioides terrae</name>
    <dbReference type="NCBI Taxonomy" id="574651"/>
    <lineage>
        <taxon>Bacteria</taxon>
        <taxon>Bacillati</taxon>
        <taxon>Actinomycetota</taxon>
        <taxon>Actinomycetes</taxon>
        <taxon>Propionibacteriales</taxon>
        <taxon>Nocardioidaceae</taxon>
        <taxon>Nocardioides</taxon>
    </lineage>
</organism>
<feature type="domain" description="Ketoreductase" evidence="3">
    <location>
        <begin position="1"/>
        <end position="168"/>
    </location>
</feature>
<dbReference type="AlphaFoldDB" id="A0A1I1DKC3"/>
<dbReference type="NCBIfam" id="NF006073">
    <property type="entry name" value="PRK08219.1"/>
    <property type="match status" value="1"/>
</dbReference>
<dbReference type="GO" id="GO:0016491">
    <property type="term" value="F:oxidoreductase activity"/>
    <property type="evidence" value="ECO:0007669"/>
    <property type="project" value="UniProtKB-KW"/>
</dbReference>
<gene>
    <name evidence="4" type="ORF">SAMN04487968_101186</name>
</gene>
<dbReference type="Proteomes" id="UP000198832">
    <property type="component" value="Unassembled WGS sequence"/>
</dbReference>
<dbReference type="EMBL" id="FOLB01000001">
    <property type="protein sequence ID" value="SFB72963.1"/>
    <property type="molecule type" value="Genomic_DNA"/>
</dbReference>
<evidence type="ECO:0000256" key="1">
    <source>
        <dbReference type="ARBA" id="ARBA00006484"/>
    </source>
</evidence>
<name>A0A1I1DKC3_9ACTN</name>
<keyword evidence="5" id="KW-1185">Reference proteome</keyword>
<sequence length="219" mass="22843">MRHLVTGAGSGIGRELALRLRDRGDELVLLVRDPARAADFPDATVLVADLGDPAAIEALALPDRLDSVVHAAGVVELGSVSELDAAAWTAQVAVNLVGPALLTRVALPALRAARGTLVMVNSGAGLRANPGWAAYAASKFGLRALADAVRAEERAHGVRVTSVFPGRSATPMQEKVHRQEGKAYDASDWVRAATVVDTIVSVLDLPPDATVPEVSVTPR</sequence>
<dbReference type="Pfam" id="PF00106">
    <property type="entry name" value="adh_short"/>
    <property type="match status" value="1"/>
</dbReference>
<dbReference type="InterPro" id="IPR002347">
    <property type="entry name" value="SDR_fam"/>
</dbReference>
<dbReference type="PANTHER" id="PTHR44196:SF1">
    <property type="entry name" value="DEHYDROGENASE_REDUCTASE SDR FAMILY MEMBER 7B"/>
    <property type="match status" value="1"/>
</dbReference>
<proteinExistence type="inferred from homology"/>
<evidence type="ECO:0000259" key="3">
    <source>
        <dbReference type="SMART" id="SM00822"/>
    </source>
</evidence>
<protein>
    <submittedName>
        <fullName evidence="4">Short-chain dehydrogenase</fullName>
    </submittedName>
</protein>
<dbReference type="InterPro" id="IPR020904">
    <property type="entry name" value="Sc_DH/Rdtase_CS"/>
</dbReference>
<dbReference type="InterPro" id="IPR036291">
    <property type="entry name" value="NAD(P)-bd_dom_sf"/>
</dbReference>
<reference evidence="4 5" key="1">
    <citation type="submission" date="2016-10" db="EMBL/GenBank/DDBJ databases">
        <authorList>
            <person name="de Groot N.N."/>
        </authorList>
    </citation>
    <scope>NUCLEOTIDE SEQUENCE [LARGE SCALE GENOMIC DNA]</scope>
    <source>
        <strain evidence="4 5">CGMCC 1.7056</strain>
    </source>
</reference>
<accession>A0A1I1DKC3</accession>
<dbReference type="SUPFAM" id="SSF51735">
    <property type="entry name" value="NAD(P)-binding Rossmann-fold domains"/>
    <property type="match status" value="1"/>
</dbReference>
<dbReference type="GO" id="GO:0016020">
    <property type="term" value="C:membrane"/>
    <property type="evidence" value="ECO:0007669"/>
    <property type="project" value="TreeGrafter"/>
</dbReference>
<dbReference type="CDD" id="cd05233">
    <property type="entry name" value="SDR_c"/>
    <property type="match status" value="1"/>
</dbReference>
<comment type="similarity">
    <text evidence="1">Belongs to the short-chain dehydrogenases/reductases (SDR) family.</text>
</comment>
<dbReference type="STRING" id="574651.SAMN04487968_101186"/>
<keyword evidence="2" id="KW-0560">Oxidoreductase</keyword>
<dbReference type="PRINTS" id="PR00081">
    <property type="entry name" value="GDHRDH"/>
</dbReference>
<evidence type="ECO:0000313" key="5">
    <source>
        <dbReference type="Proteomes" id="UP000198832"/>
    </source>
</evidence>
<dbReference type="Gene3D" id="3.40.50.720">
    <property type="entry name" value="NAD(P)-binding Rossmann-like Domain"/>
    <property type="match status" value="1"/>
</dbReference>
<dbReference type="OrthoDB" id="158573at2"/>
<evidence type="ECO:0000313" key="4">
    <source>
        <dbReference type="EMBL" id="SFB72963.1"/>
    </source>
</evidence>
<dbReference type="RefSeq" id="WP_091119147.1">
    <property type="nucleotide sequence ID" value="NZ_FOLB01000001.1"/>
</dbReference>
<dbReference type="PANTHER" id="PTHR44196">
    <property type="entry name" value="DEHYDROGENASE/REDUCTASE SDR FAMILY MEMBER 7B"/>
    <property type="match status" value="1"/>
</dbReference>
<dbReference type="InterPro" id="IPR057326">
    <property type="entry name" value="KR_dom"/>
</dbReference>
<dbReference type="PROSITE" id="PS00061">
    <property type="entry name" value="ADH_SHORT"/>
    <property type="match status" value="1"/>
</dbReference>